<gene>
    <name evidence="5" type="ORF">DSM104440_03705</name>
</gene>
<dbReference type="AlphaFoldDB" id="A0A6M4HAP0"/>
<feature type="compositionally biased region" description="Pro residues" evidence="2">
    <location>
        <begin position="66"/>
        <end position="76"/>
    </location>
</feature>
<organism evidence="5 6">
    <name type="scientific">Usitatibacter palustris</name>
    <dbReference type="NCBI Taxonomy" id="2732487"/>
    <lineage>
        <taxon>Bacteria</taxon>
        <taxon>Pseudomonadati</taxon>
        <taxon>Pseudomonadota</taxon>
        <taxon>Betaproteobacteria</taxon>
        <taxon>Nitrosomonadales</taxon>
        <taxon>Usitatibacteraceae</taxon>
        <taxon>Usitatibacter</taxon>
    </lineage>
</organism>
<feature type="compositionally biased region" description="Basic and acidic residues" evidence="2">
    <location>
        <begin position="118"/>
        <end position="129"/>
    </location>
</feature>
<keyword evidence="1" id="KW-0175">Coiled coil</keyword>
<sequence>MKQLWLLGILSLASAAAVGQQSTIYKHVDASGRVTYSNKPIKDGIVVELEPITTIPSTPAGVLGQPPKPPAAPTPAPASGATVALADTKVEKSDIKPALATVKPQPSVAAASFSVDSRTQKSRDEDRRRILEDELSREEKGLTDLRKNIIVEQQNPELVAAVRLAQSTVDPTPSQQVELRKNIEKVSSRIRGLQATAAEHEKNIEALKKELGALKP</sequence>
<dbReference type="RefSeq" id="WP_171165356.1">
    <property type="nucleotide sequence ID" value="NZ_CP053073.1"/>
</dbReference>
<feature type="region of interest" description="Disordered" evidence="2">
    <location>
        <begin position="106"/>
        <end position="129"/>
    </location>
</feature>
<proteinExistence type="predicted"/>
<dbReference type="InterPro" id="IPR025392">
    <property type="entry name" value="DUF4124"/>
</dbReference>
<feature type="coiled-coil region" evidence="1">
    <location>
        <begin position="183"/>
        <end position="210"/>
    </location>
</feature>
<dbReference type="InParanoid" id="A0A6M4HAP0"/>
<accession>A0A6M4HAP0</accession>
<feature type="region of interest" description="Disordered" evidence="2">
    <location>
        <begin position="58"/>
        <end position="80"/>
    </location>
</feature>
<evidence type="ECO:0000256" key="2">
    <source>
        <dbReference type="SAM" id="MobiDB-lite"/>
    </source>
</evidence>
<evidence type="ECO:0000313" key="5">
    <source>
        <dbReference type="EMBL" id="QJR16869.1"/>
    </source>
</evidence>
<dbReference type="KEGG" id="upl:DSM104440_03705"/>
<protein>
    <recommendedName>
        <fullName evidence="4">DUF4124 domain-containing protein</fullName>
    </recommendedName>
</protein>
<keyword evidence="3" id="KW-0732">Signal</keyword>
<evidence type="ECO:0000259" key="4">
    <source>
        <dbReference type="Pfam" id="PF13511"/>
    </source>
</evidence>
<dbReference type="EMBL" id="CP053073">
    <property type="protein sequence ID" value="QJR16869.1"/>
    <property type="molecule type" value="Genomic_DNA"/>
</dbReference>
<evidence type="ECO:0000256" key="1">
    <source>
        <dbReference type="SAM" id="Coils"/>
    </source>
</evidence>
<keyword evidence="6" id="KW-1185">Reference proteome</keyword>
<evidence type="ECO:0000256" key="3">
    <source>
        <dbReference type="SAM" id="SignalP"/>
    </source>
</evidence>
<feature type="chain" id="PRO_5026901959" description="DUF4124 domain-containing protein" evidence="3">
    <location>
        <begin position="20"/>
        <end position="216"/>
    </location>
</feature>
<reference evidence="5 6" key="1">
    <citation type="submission" date="2020-04" db="EMBL/GenBank/DDBJ databases">
        <title>Usitatibacter rugosus gen. nov., sp. nov. and Usitatibacter palustris sp. nov., novel members of Usitatibacteraceae fam. nov. within the order Nitrosomonadales isolated from soil.</title>
        <authorList>
            <person name="Huber K.J."/>
            <person name="Neumann-Schaal M."/>
            <person name="Geppert A."/>
            <person name="Luckner M."/>
            <person name="Wanner G."/>
            <person name="Overmann J."/>
        </authorList>
    </citation>
    <scope>NUCLEOTIDE SEQUENCE [LARGE SCALE GENOMIC DNA]</scope>
    <source>
        <strain evidence="5 6">Swamp67</strain>
    </source>
</reference>
<feature type="signal peptide" evidence="3">
    <location>
        <begin position="1"/>
        <end position="19"/>
    </location>
</feature>
<dbReference type="Pfam" id="PF13511">
    <property type="entry name" value="DUF4124"/>
    <property type="match status" value="1"/>
</dbReference>
<name>A0A6M4HAP0_9PROT</name>
<dbReference type="Proteomes" id="UP000503096">
    <property type="component" value="Chromosome"/>
</dbReference>
<feature type="domain" description="DUF4124" evidence="4">
    <location>
        <begin position="12"/>
        <end position="78"/>
    </location>
</feature>
<evidence type="ECO:0000313" key="6">
    <source>
        <dbReference type="Proteomes" id="UP000503096"/>
    </source>
</evidence>